<sequence length="212" mass="22551">MISITEEIAAPSPPQRVWEVISNPSDVVSCIGGAELGPSHDDGSFDGTLAIRFGGIRVKFAARVALDLDESLREGRLSARGKDGQGATRFSAHATFRVVPGEEPGTSRVSCDGEIQLNGKLAKLIESGAGMVVSRMTQEFTDELVKLCAPPAEPHAAEAARPDTAPSRPTGLLARLRAWWARRGSRRQGQSPQAAHRSVNKSGEAFGQGGRR</sequence>
<evidence type="ECO:0000256" key="1">
    <source>
        <dbReference type="SAM" id="MobiDB-lite"/>
    </source>
</evidence>
<dbReference type="Gene3D" id="3.30.530.20">
    <property type="match status" value="1"/>
</dbReference>
<gene>
    <name evidence="2" type="ORF">ACEG43_30550</name>
</gene>
<proteinExistence type="predicted"/>
<evidence type="ECO:0000313" key="2">
    <source>
        <dbReference type="EMBL" id="MFA3840481.1"/>
    </source>
</evidence>
<name>A0ABV4STB4_9ACTN</name>
<protein>
    <submittedName>
        <fullName evidence="2">SRPBCC domain-containing protein</fullName>
    </submittedName>
</protein>
<feature type="region of interest" description="Disordered" evidence="1">
    <location>
        <begin position="183"/>
        <end position="212"/>
    </location>
</feature>
<reference evidence="2 3" key="1">
    <citation type="submission" date="2024-08" db="EMBL/GenBank/DDBJ databases">
        <title>Genome sequence of Streptomyces aureus CACIA-1.46HGO.</title>
        <authorList>
            <person name="Evangelista-Martinez Z."/>
        </authorList>
    </citation>
    <scope>NUCLEOTIDE SEQUENCE [LARGE SCALE GENOMIC DNA]</scope>
    <source>
        <strain evidence="2 3">CACIA-1.46HGO</strain>
    </source>
</reference>
<dbReference type="Pfam" id="PF06240">
    <property type="entry name" value="COXG"/>
    <property type="match status" value="1"/>
</dbReference>
<evidence type="ECO:0000313" key="3">
    <source>
        <dbReference type="Proteomes" id="UP001571476"/>
    </source>
</evidence>
<dbReference type="PANTHER" id="PTHR38588">
    <property type="entry name" value="BLL0334 PROTEIN"/>
    <property type="match status" value="1"/>
</dbReference>
<comment type="caution">
    <text evidence="2">The sequence shown here is derived from an EMBL/GenBank/DDBJ whole genome shotgun (WGS) entry which is preliminary data.</text>
</comment>
<organism evidence="2 3">
    <name type="scientific">Streptomyces aureus</name>
    <dbReference type="NCBI Taxonomy" id="193461"/>
    <lineage>
        <taxon>Bacteria</taxon>
        <taxon>Bacillati</taxon>
        <taxon>Actinomycetota</taxon>
        <taxon>Actinomycetes</taxon>
        <taxon>Kitasatosporales</taxon>
        <taxon>Streptomycetaceae</taxon>
        <taxon>Streptomyces</taxon>
    </lineage>
</organism>
<accession>A0ABV4STB4</accession>
<dbReference type="SUPFAM" id="SSF55961">
    <property type="entry name" value="Bet v1-like"/>
    <property type="match status" value="1"/>
</dbReference>
<dbReference type="InterPro" id="IPR023393">
    <property type="entry name" value="START-like_dom_sf"/>
</dbReference>
<dbReference type="RefSeq" id="WP_372565014.1">
    <property type="nucleotide sequence ID" value="NZ_JBGOSP010000017.1"/>
</dbReference>
<dbReference type="EMBL" id="JBGOSP010000017">
    <property type="protein sequence ID" value="MFA3840481.1"/>
    <property type="molecule type" value="Genomic_DNA"/>
</dbReference>
<dbReference type="PANTHER" id="PTHR38588:SF1">
    <property type="entry name" value="BLL0334 PROTEIN"/>
    <property type="match status" value="1"/>
</dbReference>
<dbReference type="InterPro" id="IPR010419">
    <property type="entry name" value="CO_DH_gsu"/>
</dbReference>
<keyword evidence="3" id="KW-1185">Reference proteome</keyword>
<dbReference type="Proteomes" id="UP001571476">
    <property type="component" value="Unassembled WGS sequence"/>
</dbReference>